<dbReference type="STRING" id="418495.SAMN05216215_1010124"/>
<keyword evidence="8" id="KW-0503">Monooxygenase</keyword>
<dbReference type="GO" id="GO:0005737">
    <property type="term" value="C:cytoplasm"/>
    <property type="evidence" value="ECO:0007669"/>
    <property type="project" value="UniProtKB-SubCell"/>
</dbReference>
<evidence type="ECO:0000313" key="9">
    <source>
        <dbReference type="EMBL" id="SDX38923.1"/>
    </source>
</evidence>
<dbReference type="InterPro" id="IPR036396">
    <property type="entry name" value="Cyt_P450_sf"/>
</dbReference>
<gene>
    <name evidence="9" type="ORF">SAMN05216215_1010124</name>
</gene>
<dbReference type="EMBL" id="FNOK01000010">
    <property type="protein sequence ID" value="SDX38923.1"/>
    <property type="molecule type" value="Genomic_DNA"/>
</dbReference>
<evidence type="ECO:0000256" key="2">
    <source>
        <dbReference type="ARBA" id="ARBA00010617"/>
    </source>
</evidence>
<sequence>MCERDPVQRAPQSGEWHVFGYAEAVEVLSNHVDFSNSVTDVPESSALKLFGTGNLSWMDPPRHRQLRALVNQVFTPRFVNELAPTINAVATKFLAELRAKNSVPFVDAYVFPVMSTVIAEMVGIPSGERKLFGHWLRVLLSITAPSEEENKVAIFATLTREMNRVLHEQIEDRRPNPRNDLLTKLVESEIDGAAPTDDEIAGLTALLLATGEGGGTQTLANAIICLDQHPAAADRLRADSSLLDNAIEETMRYRSQATRIARLTTKPVTVGRHEIPAGQKVSVWLTAANRDPRQFSDPDTFDIERSPNPHLALGNGIHYCLGASLARLEVKIALEHFLRATKEFSIDYAKSQILDPRLICGAKEIALKVVWADQG</sequence>
<dbReference type="GO" id="GO:0016705">
    <property type="term" value="F:oxidoreductase activity, acting on paired donors, with incorporation or reduction of molecular oxygen"/>
    <property type="evidence" value="ECO:0007669"/>
    <property type="project" value="InterPro"/>
</dbReference>
<dbReference type="InterPro" id="IPR001128">
    <property type="entry name" value="Cyt_P450"/>
</dbReference>
<dbReference type="GO" id="GO:0020037">
    <property type="term" value="F:heme binding"/>
    <property type="evidence" value="ECO:0007669"/>
    <property type="project" value="InterPro"/>
</dbReference>
<dbReference type="PANTHER" id="PTHR46696:SF1">
    <property type="entry name" value="CYTOCHROME P450 YJIB-RELATED"/>
    <property type="match status" value="1"/>
</dbReference>
<dbReference type="PANTHER" id="PTHR46696">
    <property type="entry name" value="P450, PUTATIVE (EUROFUNG)-RELATED"/>
    <property type="match status" value="1"/>
</dbReference>
<dbReference type="PRINTS" id="PR00359">
    <property type="entry name" value="BP450"/>
</dbReference>
<dbReference type="Gene3D" id="1.10.630.10">
    <property type="entry name" value="Cytochrome P450"/>
    <property type="match status" value="1"/>
</dbReference>
<comment type="similarity">
    <text evidence="2">Belongs to the cytochrome P450 family.</text>
</comment>
<keyword evidence="3" id="KW-0963">Cytoplasm</keyword>
<evidence type="ECO:0000256" key="5">
    <source>
        <dbReference type="ARBA" id="ARBA00022723"/>
    </source>
</evidence>
<dbReference type="AlphaFoldDB" id="A0A1H3BAG6"/>
<evidence type="ECO:0000256" key="3">
    <source>
        <dbReference type="ARBA" id="ARBA00022490"/>
    </source>
</evidence>
<dbReference type="InterPro" id="IPR002397">
    <property type="entry name" value="Cyt_P450_B"/>
</dbReference>
<dbReference type="Pfam" id="PF00067">
    <property type="entry name" value="p450"/>
    <property type="match status" value="1"/>
</dbReference>
<keyword evidence="6" id="KW-0560">Oxidoreductase</keyword>
<reference evidence="10" key="1">
    <citation type="submission" date="2016-10" db="EMBL/GenBank/DDBJ databases">
        <authorList>
            <person name="Varghese N."/>
            <person name="Submissions S."/>
        </authorList>
    </citation>
    <scope>NUCLEOTIDE SEQUENCE [LARGE SCALE GENOMIC DNA]</scope>
    <source>
        <strain evidence="10">CGMCC 4.3530</strain>
    </source>
</reference>
<evidence type="ECO:0000256" key="7">
    <source>
        <dbReference type="ARBA" id="ARBA00023004"/>
    </source>
</evidence>
<evidence type="ECO:0000256" key="1">
    <source>
        <dbReference type="ARBA" id="ARBA00004496"/>
    </source>
</evidence>
<evidence type="ECO:0000256" key="6">
    <source>
        <dbReference type="ARBA" id="ARBA00023002"/>
    </source>
</evidence>
<keyword evidence="4" id="KW-0349">Heme</keyword>
<keyword evidence="7" id="KW-0408">Iron</keyword>
<dbReference type="SUPFAM" id="SSF48264">
    <property type="entry name" value="Cytochrome P450"/>
    <property type="match status" value="1"/>
</dbReference>
<keyword evidence="5" id="KW-0479">Metal-binding</keyword>
<dbReference type="GO" id="GO:0005506">
    <property type="term" value="F:iron ion binding"/>
    <property type="evidence" value="ECO:0007669"/>
    <property type="project" value="InterPro"/>
</dbReference>
<comment type="subcellular location">
    <subcellularLocation>
        <location evidence="1">Cytoplasm</location>
    </subcellularLocation>
</comment>
<evidence type="ECO:0000256" key="8">
    <source>
        <dbReference type="ARBA" id="ARBA00023033"/>
    </source>
</evidence>
<keyword evidence="10" id="KW-1185">Reference proteome</keyword>
<protein>
    <submittedName>
        <fullName evidence="9">Cytochrome P450</fullName>
    </submittedName>
</protein>
<evidence type="ECO:0000313" key="10">
    <source>
        <dbReference type="Proteomes" id="UP000199529"/>
    </source>
</evidence>
<evidence type="ECO:0000256" key="4">
    <source>
        <dbReference type="ARBA" id="ARBA00022617"/>
    </source>
</evidence>
<dbReference type="FunFam" id="1.10.630.10:FF:000018">
    <property type="entry name" value="Cytochrome P450 monooxygenase"/>
    <property type="match status" value="1"/>
</dbReference>
<accession>A0A1H3BAG6</accession>
<proteinExistence type="inferred from homology"/>
<organism evidence="9 10">
    <name type="scientific">Saccharopolyspora shandongensis</name>
    <dbReference type="NCBI Taxonomy" id="418495"/>
    <lineage>
        <taxon>Bacteria</taxon>
        <taxon>Bacillati</taxon>
        <taxon>Actinomycetota</taxon>
        <taxon>Actinomycetes</taxon>
        <taxon>Pseudonocardiales</taxon>
        <taxon>Pseudonocardiaceae</taxon>
        <taxon>Saccharopolyspora</taxon>
    </lineage>
</organism>
<dbReference type="GO" id="GO:0004497">
    <property type="term" value="F:monooxygenase activity"/>
    <property type="evidence" value="ECO:0007669"/>
    <property type="project" value="UniProtKB-KW"/>
</dbReference>
<name>A0A1H3BAG6_9PSEU</name>
<dbReference type="Proteomes" id="UP000199529">
    <property type="component" value="Unassembled WGS sequence"/>
</dbReference>